<dbReference type="AlphaFoldDB" id="A0A2S4UB77"/>
<evidence type="ECO:0000313" key="2">
    <source>
        <dbReference type="Proteomes" id="UP000238274"/>
    </source>
</evidence>
<evidence type="ECO:0000313" key="1">
    <source>
        <dbReference type="EMBL" id="POV94520.1"/>
    </source>
</evidence>
<accession>A0A2S4UB77</accession>
<protein>
    <submittedName>
        <fullName evidence="1">Uncharacterized protein</fullName>
    </submittedName>
</protein>
<reference evidence="1 2" key="1">
    <citation type="submission" date="2017-12" db="EMBL/GenBank/DDBJ databases">
        <title>Gene loss provides genomic basis for host adaptation in cereal stripe rust fungi.</title>
        <authorList>
            <person name="Xia C."/>
        </authorList>
    </citation>
    <scope>NUCLEOTIDE SEQUENCE [LARGE SCALE GENOMIC DNA]</scope>
    <source>
        <strain evidence="1 2">93TX-2</strain>
    </source>
</reference>
<sequence length="266" mass="30355">GATAYYLFEPVQITSEEIVVPLFFYLEAGQLVAKCVKPELFVTGKDNNSLAINIWRGLSFNLSELADIPVCNFHKAYDKITYHNGQLVSTMCNLRIHDDCTSSQPMEDQGERAWTHLRTPRSETTTTLAMFYVTGHGNIKLTMDHCRQEEACECIRCTVSEQYQEEGWNKQFYQNPSVQKNMGYNAQILMERVHHEPQVRSCKVQPDTEVEPPVDSVEFLRGYKLDQIGDINLNQKDKIMAGTFILLLPLGLPESNICGRRTQEPV</sequence>
<dbReference type="EMBL" id="PKSM01000482">
    <property type="protein sequence ID" value="POV94520.1"/>
    <property type="molecule type" value="Genomic_DNA"/>
</dbReference>
<keyword evidence="2" id="KW-1185">Reference proteome</keyword>
<reference evidence="2" key="2">
    <citation type="journal article" date="2018" name="BMC Genomics">
        <title>Genomic insights into host adaptation between the wheat stripe rust pathogen (Puccinia striiformis f. sp. tritici) and the barley stripe rust pathogen (Puccinia striiformis f. sp. hordei).</title>
        <authorList>
            <person name="Xia C."/>
            <person name="Wang M."/>
            <person name="Yin C."/>
            <person name="Cornejo O.E."/>
            <person name="Hulbert S.H."/>
            <person name="Chen X."/>
        </authorList>
    </citation>
    <scope>NUCLEOTIDE SEQUENCE [LARGE SCALE GENOMIC DNA]</scope>
    <source>
        <strain evidence="2">93TX-2</strain>
    </source>
</reference>
<dbReference type="OrthoDB" id="10652697at2759"/>
<feature type="non-terminal residue" evidence="1">
    <location>
        <position position="266"/>
    </location>
</feature>
<feature type="non-terminal residue" evidence="1">
    <location>
        <position position="1"/>
    </location>
</feature>
<organism evidence="1 2">
    <name type="scientific">Puccinia striiformis</name>
    <dbReference type="NCBI Taxonomy" id="27350"/>
    <lineage>
        <taxon>Eukaryota</taxon>
        <taxon>Fungi</taxon>
        <taxon>Dikarya</taxon>
        <taxon>Basidiomycota</taxon>
        <taxon>Pucciniomycotina</taxon>
        <taxon>Pucciniomycetes</taxon>
        <taxon>Pucciniales</taxon>
        <taxon>Pucciniaceae</taxon>
        <taxon>Puccinia</taxon>
    </lineage>
</organism>
<proteinExistence type="predicted"/>
<name>A0A2S4UB77_9BASI</name>
<gene>
    <name evidence="1" type="ORF">PSHT_16173</name>
</gene>
<dbReference type="VEuPathDB" id="FungiDB:PSHT_16173"/>
<reference evidence="2" key="3">
    <citation type="journal article" date="2018" name="Mol. Plant Microbe Interact.">
        <title>Genome sequence resources for the wheat stripe rust pathogen (Puccinia striiformis f. sp. tritici) and the barley stripe rust pathogen (Puccinia striiformis f. sp. hordei).</title>
        <authorList>
            <person name="Xia C."/>
            <person name="Wang M."/>
            <person name="Yin C."/>
            <person name="Cornejo O.E."/>
            <person name="Hulbert S.H."/>
            <person name="Chen X."/>
        </authorList>
    </citation>
    <scope>NUCLEOTIDE SEQUENCE [LARGE SCALE GENOMIC DNA]</scope>
    <source>
        <strain evidence="2">93TX-2</strain>
    </source>
</reference>
<dbReference type="Proteomes" id="UP000238274">
    <property type="component" value="Unassembled WGS sequence"/>
</dbReference>
<comment type="caution">
    <text evidence="1">The sequence shown here is derived from an EMBL/GenBank/DDBJ whole genome shotgun (WGS) entry which is preliminary data.</text>
</comment>